<dbReference type="RefSeq" id="XP_022296633.1">
    <property type="nucleotide sequence ID" value="XM_022440925.1"/>
</dbReference>
<dbReference type="Proteomes" id="UP000694844">
    <property type="component" value="Chromosome 8"/>
</dbReference>
<evidence type="ECO:0000313" key="3">
    <source>
        <dbReference type="RefSeq" id="XP_022296633.1"/>
    </source>
</evidence>
<organism evidence="2 3">
    <name type="scientific">Crassostrea virginica</name>
    <name type="common">Eastern oyster</name>
    <dbReference type="NCBI Taxonomy" id="6565"/>
    <lineage>
        <taxon>Eukaryota</taxon>
        <taxon>Metazoa</taxon>
        <taxon>Spiralia</taxon>
        <taxon>Lophotrochozoa</taxon>
        <taxon>Mollusca</taxon>
        <taxon>Bivalvia</taxon>
        <taxon>Autobranchia</taxon>
        <taxon>Pteriomorphia</taxon>
        <taxon>Ostreida</taxon>
        <taxon>Ostreoidea</taxon>
        <taxon>Ostreidae</taxon>
        <taxon>Crassostrea</taxon>
    </lineage>
</organism>
<dbReference type="AlphaFoldDB" id="A0A8B8B0T7"/>
<feature type="transmembrane region" description="Helical" evidence="1">
    <location>
        <begin position="52"/>
        <end position="73"/>
    </location>
</feature>
<proteinExistence type="predicted"/>
<dbReference type="KEGG" id="cvn:111106302"/>
<protein>
    <submittedName>
        <fullName evidence="3">Uncharacterized protein LOC111106302 isoform X1</fullName>
    </submittedName>
</protein>
<sequence>MFNIRSKTSEPQSTQTVEITTSKIISESYSTQNEEITSKMISKCSGDKVEDIVAAVVSGTVFGVLITIGVWILKGKLSKENLWDRRVRFIAQRHTNKESPKTSLSDPAVSIENHYLEITHNNFESSHYTSLKKSYSPKEESAVYDHPD</sequence>
<accession>A0A8B8B0T7</accession>
<name>A0A8B8B0T7_CRAVI</name>
<keyword evidence="1" id="KW-0472">Membrane</keyword>
<keyword evidence="2" id="KW-1185">Reference proteome</keyword>
<gene>
    <name evidence="3" type="primary">LOC111106302</name>
</gene>
<evidence type="ECO:0000256" key="1">
    <source>
        <dbReference type="SAM" id="Phobius"/>
    </source>
</evidence>
<keyword evidence="1" id="KW-1133">Transmembrane helix</keyword>
<evidence type="ECO:0000313" key="2">
    <source>
        <dbReference type="Proteomes" id="UP000694844"/>
    </source>
</evidence>
<dbReference type="GeneID" id="111106302"/>
<reference evidence="3" key="1">
    <citation type="submission" date="2025-08" db="UniProtKB">
        <authorList>
            <consortium name="RefSeq"/>
        </authorList>
    </citation>
    <scope>IDENTIFICATION</scope>
    <source>
        <tissue evidence="3">Whole sample</tissue>
    </source>
</reference>
<keyword evidence="1" id="KW-0812">Transmembrane</keyword>